<dbReference type="InterPro" id="IPR036873">
    <property type="entry name" value="Rhodanese-like_dom_sf"/>
</dbReference>
<dbReference type="InterPro" id="IPR023753">
    <property type="entry name" value="FAD/NAD-binding_dom"/>
</dbReference>
<dbReference type="AlphaFoldDB" id="A0A347WK77"/>
<dbReference type="InterPro" id="IPR036188">
    <property type="entry name" value="FAD/NAD-bd_sf"/>
</dbReference>
<dbReference type="PANTHER" id="PTHR43429">
    <property type="entry name" value="PYRIDINE NUCLEOTIDE-DISULFIDE OXIDOREDUCTASE DOMAIN-CONTAINING"/>
    <property type="match status" value="1"/>
</dbReference>
<evidence type="ECO:0000256" key="1">
    <source>
        <dbReference type="ARBA" id="ARBA00001974"/>
    </source>
</evidence>
<dbReference type="EMBL" id="CP023434">
    <property type="protein sequence ID" value="AXY25484.1"/>
    <property type="molecule type" value="Genomic_DNA"/>
</dbReference>
<dbReference type="SUPFAM" id="SSF51905">
    <property type="entry name" value="FAD/NAD(P)-binding domain"/>
    <property type="match status" value="2"/>
</dbReference>
<dbReference type="CDD" id="cd00158">
    <property type="entry name" value="RHOD"/>
    <property type="match status" value="1"/>
</dbReference>
<dbReference type="OrthoDB" id="9802028at2"/>
<evidence type="ECO:0000256" key="2">
    <source>
        <dbReference type="ARBA" id="ARBA00022630"/>
    </source>
</evidence>
<dbReference type="GO" id="GO:0016491">
    <property type="term" value="F:oxidoreductase activity"/>
    <property type="evidence" value="ECO:0007669"/>
    <property type="project" value="InterPro"/>
</dbReference>
<keyword evidence="2" id="KW-0285">Flavoprotein</keyword>
<dbReference type="Pfam" id="PF00581">
    <property type="entry name" value="Rhodanese"/>
    <property type="match status" value="1"/>
</dbReference>
<accession>A0A347WK77</accession>
<name>A0A347WK77_9LACT</name>
<dbReference type="PRINTS" id="PR00469">
    <property type="entry name" value="PNDRDTASEII"/>
</dbReference>
<dbReference type="SUPFAM" id="SSF55424">
    <property type="entry name" value="FAD/NAD-linked reductases, dimerisation (C-terminal) domain"/>
    <property type="match status" value="1"/>
</dbReference>
<sequence length="564" mass="63241">MTNKQIVIVGANAAGVSAALKLRRLDDFAEIILLEQAEVISTANDALTDTLREDIPFASMQQYQPIQLNRLYGVDVRVGHRVLRINRSEQRVQVEKIKSGEIFEIAYDRLILATGVKVDVSCLPQGSHLPHVFYWDHIHAVEDWRAFKQQNKVNRVAILGSGKEAIELAFYMNNLGTKVILLTREAQLLPEFSKDFLSILGKELYDARIEVKLNAQVKEITDQALLLESGEVISQEAVFIIPELVPNAELAEASGLAITAAGAIRVDEHYQTSDAYIYAAGAIAEELDALTMEPVLRMSPGFAQKQGRKVAAAILGQDVQPLNSWPVTLVQVNEAKLGQVGYEAKTLDQTDYRYDSIYIIPHDRAWFMPTAQPLHINLYFEKGTGRLFGGQLFGRGQIERRLDVLATLIQQGATVNDLADMEFSFNAQTTAPKDPLNTAGLVALNRLEEAYRQVPVHDVRSLFEAGANFIDVREVEEYELGHIKGAVNIPMSQYRERMDELAKTETYYIYCRSGHRSYNVVKALQQRGFRVYNVAGSFLGICIYEYVTDQMTGREPIVTAYNFT</sequence>
<evidence type="ECO:0000256" key="3">
    <source>
        <dbReference type="ARBA" id="ARBA00022827"/>
    </source>
</evidence>
<reference evidence="5 6" key="1">
    <citation type="submission" date="2017-09" db="EMBL/GenBank/DDBJ databases">
        <title>Complete genome sequence of Oxytococcus suis strain ZY16052.</title>
        <authorList>
            <person name="Li F."/>
        </authorList>
    </citation>
    <scope>NUCLEOTIDE SEQUENCE [LARGE SCALE GENOMIC DNA]</scope>
    <source>
        <strain evidence="5 6">ZY16052</strain>
    </source>
</reference>
<proteinExistence type="predicted"/>
<dbReference type="RefSeq" id="WP_118990395.1">
    <property type="nucleotide sequence ID" value="NZ_CP023434.1"/>
</dbReference>
<organism evidence="5 6">
    <name type="scientific">Suicoccus acidiformans</name>
    <dbReference type="NCBI Taxonomy" id="2036206"/>
    <lineage>
        <taxon>Bacteria</taxon>
        <taxon>Bacillati</taxon>
        <taxon>Bacillota</taxon>
        <taxon>Bacilli</taxon>
        <taxon>Lactobacillales</taxon>
        <taxon>Aerococcaceae</taxon>
        <taxon>Suicoccus</taxon>
    </lineage>
</organism>
<evidence type="ECO:0000313" key="6">
    <source>
        <dbReference type="Proteomes" id="UP000263232"/>
    </source>
</evidence>
<dbReference type="PANTHER" id="PTHR43429:SF3">
    <property type="entry name" value="NITRITE REDUCTASE [NAD(P)H]"/>
    <property type="match status" value="1"/>
</dbReference>
<evidence type="ECO:0000259" key="4">
    <source>
        <dbReference type="PROSITE" id="PS50206"/>
    </source>
</evidence>
<feature type="domain" description="Rhodanese" evidence="4">
    <location>
        <begin position="463"/>
        <end position="543"/>
    </location>
</feature>
<dbReference type="PRINTS" id="PR00368">
    <property type="entry name" value="FADPNR"/>
</dbReference>
<gene>
    <name evidence="5" type="ORF">CL176_05430</name>
</gene>
<keyword evidence="3" id="KW-0274">FAD</keyword>
<dbReference type="KEGG" id="abae:CL176_05430"/>
<dbReference type="InterPro" id="IPR001763">
    <property type="entry name" value="Rhodanese-like_dom"/>
</dbReference>
<dbReference type="SMART" id="SM00450">
    <property type="entry name" value="RHOD"/>
    <property type="match status" value="1"/>
</dbReference>
<evidence type="ECO:0000313" key="5">
    <source>
        <dbReference type="EMBL" id="AXY25484.1"/>
    </source>
</evidence>
<protein>
    <submittedName>
        <fullName evidence="5">Pyridine nucleotide-disulfide oxidoreductase</fullName>
    </submittedName>
</protein>
<dbReference type="Proteomes" id="UP000263232">
    <property type="component" value="Chromosome"/>
</dbReference>
<dbReference type="SUPFAM" id="SSF52821">
    <property type="entry name" value="Rhodanese/Cell cycle control phosphatase"/>
    <property type="match status" value="1"/>
</dbReference>
<dbReference type="PROSITE" id="PS50206">
    <property type="entry name" value="RHODANESE_3"/>
    <property type="match status" value="1"/>
</dbReference>
<dbReference type="InterPro" id="IPR050260">
    <property type="entry name" value="FAD-bd_OxRdtase"/>
</dbReference>
<dbReference type="Gene3D" id="3.40.250.10">
    <property type="entry name" value="Rhodanese-like domain"/>
    <property type="match status" value="1"/>
</dbReference>
<comment type="cofactor">
    <cofactor evidence="1">
        <name>FAD</name>
        <dbReference type="ChEBI" id="CHEBI:57692"/>
    </cofactor>
</comment>
<dbReference type="Pfam" id="PF07992">
    <property type="entry name" value="Pyr_redox_2"/>
    <property type="match status" value="1"/>
</dbReference>
<dbReference type="Gene3D" id="3.50.50.60">
    <property type="entry name" value="FAD/NAD(P)-binding domain"/>
    <property type="match status" value="2"/>
</dbReference>
<keyword evidence="6" id="KW-1185">Reference proteome</keyword>
<dbReference type="InterPro" id="IPR016156">
    <property type="entry name" value="FAD/NAD-linked_Rdtase_dimer_sf"/>
</dbReference>